<dbReference type="PANTHER" id="PTHR43745:SF2">
    <property type="entry name" value="NITROREDUCTASE MJ1384-RELATED"/>
    <property type="match status" value="1"/>
</dbReference>
<dbReference type="InterPro" id="IPR000415">
    <property type="entry name" value="Nitroreductase-like"/>
</dbReference>
<evidence type="ECO:0000313" key="2">
    <source>
        <dbReference type="EMBL" id="AKF96015.1"/>
    </source>
</evidence>
<keyword evidence="2" id="KW-0614">Plasmid</keyword>
<dbReference type="EMBL" id="CP011076">
    <property type="protein sequence ID" value="AKF96015.1"/>
    <property type="molecule type" value="Genomic_DNA"/>
</dbReference>
<dbReference type="InterPro" id="IPR020051">
    <property type="entry name" value="SagB-type_dehydrogenase"/>
</dbReference>
<accession>A0A0F7EJ23</accession>
<reference evidence="2" key="1">
    <citation type="submission" date="2015-03" db="EMBL/GenBank/DDBJ databases">
        <title>MIGS Cultured Bacterial/Archaeal sample from Brevibacillus laterosporus.</title>
        <authorList>
            <person name="Zeng D."/>
            <person name="Zhu L."/>
            <person name="Dong G."/>
            <person name="Ye W."/>
            <person name="Ren D."/>
            <person name="Wu L."/>
            <person name="Xu J."/>
            <person name="Li G."/>
            <person name="Guo L."/>
        </authorList>
    </citation>
    <scope>NUCLEOTIDE SEQUENCE</scope>
    <source>
        <strain evidence="2">B9</strain>
        <plasmid evidence="2">unnamed2</plasmid>
    </source>
</reference>
<feature type="domain" description="Nitroreductase" evidence="1">
    <location>
        <begin position="407"/>
        <end position="573"/>
    </location>
</feature>
<geneLocation type="plasmid" evidence="2">
    <name>unnamed2</name>
</geneLocation>
<dbReference type="Pfam" id="PF00881">
    <property type="entry name" value="Nitroreductase"/>
    <property type="match status" value="1"/>
</dbReference>
<sequence length="582" mass="64646">MKSSTMSAEKMGIAAEIDPQFQLPRKPRMTDGFQVVPITRGLLVHGGESMEVFRGQAASHFLPQFIPLLDGTKTLDDLATHFPSYSPLAIKNVLALLFARGLLEDGIEDEGYDMADFDPEVLAFFRRHTDLTRVNRSAVEGLNRLKQQNVILITDVEQGKSVQKELLHVGVKDVQLLSMEDEIYLQDITLVLVFLAAHSRYTSKLQELDRVCGEKGIPWLLSMVDGENGVIGPYLDRSLTGCYDCFQANLKWEPRGIPLVEHIDWWAQFTSMQVTYLLSRMAPSMALESIIFDFDKWSQKKQRLVCRPGCPNCMPMDGLTAEAPEIAYCFEKMIAFPPKDFLDPKAHQMHYKSSNITLSYDSKEYPSSPVISLPGEGELVVPKGNFLKNLFASSPEETKCGSLTLAALSRVLVCGAGLRAEQEGMKVDDKLQRWAPTGGNLGSTQIYVLARTVDGLQSGAYFYQIKDHELARIGASDGMQDIEALMSQVMGESPDRYPDALIVLTGALHRVATKYHAFAYKVIHLDAGVAMTQMQAVASGLGLSVTVYHTWEEEALYQQLQVNEIGEPITAIFALRGEGGEF</sequence>
<protein>
    <recommendedName>
        <fullName evidence="1">Nitroreductase domain-containing protein</fullName>
    </recommendedName>
</protein>
<dbReference type="Gene3D" id="3.40.50.720">
    <property type="entry name" value="NAD(P)-binding Rossmann-like Domain"/>
    <property type="match status" value="1"/>
</dbReference>
<dbReference type="SUPFAM" id="SSF55469">
    <property type="entry name" value="FMN-dependent nitroreductase-like"/>
    <property type="match status" value="1"/>
</dbReference>
<dbReference type="GO" id="GO:0016491">
    <property type="term" value="F:oxidoreductase activity"/>
    <property type="evidence" value="ECO:0007669"/>
    <property type="project" value="InterPro"/>
</dbReference>
<dbReference type="RefSeq" id="WP_031415261.1">
    <property type="nucleotide sequence ID" value="NZ_CP011076.1"/>
</dbReference>
<dbReference type="InterPro" id="IPR029479">
    <property type="entry name" value="Nitroreductase"/>
</dbReference>
<name>A0A0F7EJ23_BRELA</name>
<dbReference type="InterPro" id="IPR052544">
    <property type="entry name" value="Bacteriocin_Proc_Enz"/>
</dbReference>
<dbReference type="NCBIfam" id="TIGR03605">
    <property type="entry name" value="antibiot_sagB"/>
    <property type="match status" value="1"/>
</dbReference>
<evidence type="ECO:0000259" key="1">
    <source>
        <dbReference type="Pfam" id="PF00881"/>
    </source>
</evidence>
<organism evidence="2">
    <name type="scientific">Brevibacillus laterosporus</name>
    <name type="common">Bacillus laterosporus</name>
    <dbReference type="NCBI Taxonomy" id="1465"/>
    <lineage>
        <taxon>Bacteria</taxon>
        <taxon>Bacillati</taxon>
        <taxon>Bacillota</taxon>
        <taxon>Bacilli</taxon>
        <taxon>Bacillales</taxon>
        <taxon>Paenibacillaceae</taxon>
        <taxon>Brevibacillus</taxon>
    </lineage>
</organism>
<proteinExistence type="predicted"/>
<dbReference type="Gene3D" id="3.40.109.10">
    <property type="entry name" value="NADH Oxidase"/>
    <property type="match status" value="1"/>
</dbReference>
<dbReference type="AlphaFoldDB" id="A0A0F7EJ23"/>
<dbReference type="PANTHER" id="PTHR43745">
    <property type="entry name" value="NITROREDUCTASE MJ1384-RELATED"/>
    <property type="match status" value="1"/>
</dbReference>
<gene>
    <name evidence="2" type="ORF">EX87_20860</name>
</gene>